<comment type="caution">
    <text evidence="1">The sequence shown here is derived from an EMBL/GenBank/DDBJ whole genome shotgun (WGS) entry which is preliminary data.</text>
</comment>
<name>A0A2P7QKM6_9SPHN</name>
<evidence type="ECO:0000313" key="1">
    <source>
        <dbReference type="EMBL" id="PSJ38514.1"/>
    </source>
</evidence>
<dbReference type="RefSeq" id="WP_106514581.1">
    <property type="nucleotide sequence ID" value="NZ_PXYI01000006.1"/>
</dbReference>
<proteinExistence type="predicted"/>
<keyword evidence="2" id="KW-1185">Reference proteome</keyword>
<organism evidence="1 2">
    <name type="scientific">Allosphingosinicella deserti</name>
    <dbReference type="NCBI Taxonomy" id="2116704"/>
    <lineage>
        <taxon>Bacteria</taxon>
        <taxon>Pseudomonadati</taxon>
        <taxon>Pseudomonadota</taxon>
        <taxon>Alphaproteobacteria</taxon>
        <taxon>Sphingomonadales</taxon>
        <taxon>Sphingomonadaceae</taxon>
        <taxon>Allosphingosinicella</taxon>
    </lineage>
</organism>
<dbReference type="EMBL" id="PXYI01000006">
    <property type="protein sequence ID" value="PSJ38514.1"/>
    <property type="molecule type" value="Genomic_DNA"/>
</dbReference>
<protein>
    <submittedName>
        <fullName evidence="1">Uncharacterized protein</fullName>
    </submittedName>
</protein>
<accession>A0A2P7QKM6</accession>
<dbReference type="Proteomes" id="UP000241167">
    <property type="component" value="Unassembled WGS sequence"/>
</dbReference>
<evidence type="ECO:0000313" key="2">
    <source>
        <dbReference type="Proteomes" id="UP000241167"/>
    </source>
</evidence>
<gene>
    <name evidence="1" type="ORF">C7I55_18985</name>
</gene>
<sequence length="103" mass="11106">MGGAEAAANPVVGQISAPAKTAIVSDELKRITQAVAALCPEDAEISFEYDGKLRIHVDLRKLEDLAKVEILLPGMCGGIFSDAQRGLVEHRPFLHRLTALVDR</sequence>
<dbReference type="AlphaFoldDB" id="A0A2P7QKM6"/>
<reference evidence="1 2" key="1">
    <citation type="submission" date="2018-03" db="EMBL/GenBank/DDBJ databases">
        <title>The draft genome of Sphingosinicella sp. GL-C-18.</title>
        <authorList>
            <person name="Liu L."/>
            <person name="Li L."/>
            <person name="Liang L."/>
            <person name="Zhang X."/>
            <person name="Wang T."/>
        </authorList>
    </citation>
    <scope>NUCLEOTIDE SEQUENCE [LARGE SCALE GENOMIC DNA]</scope>
    <source>
        <strain evidence="1 2">GL-C-18</strain>
    </source>
</reference>
<dbReference type="OrthoDB" id="7506278at2"/>